<dbReference type="Proteomes" id="UP000223913">
    <property type="component" value="Unassembled WGS sequence"/>
</dbReference>
<proteinExistence type="predicted"/>
<dbReference type="Gene3D" id="3.40.50.10140">
    <property type="entry name" value="Toll/interleukin-1 receptor homology (TIR) domain"/>
    <property type="match status" value="1"/>
</dbReference>
<comment type="caution">
    <text evidence="2">The sequence shown here is derived from an EMBL/GenBank/DDBJ whole genome shotgun (WGS) entry which is preliminary data.</text>
</comment>
<dbReference type="RefSeq" id="WP_099155882.1">
    <property type="nucleotide sequence ID" value="NZ_PDUD01000080.1"/>
</dbReference>
<protein>
    <recommendedName>
        <fullName evidence="1">TIR domain-containing protein</fullName>
    </recommendedName>
</protein>
<name>A0A2D0MWZ3_FLAN2</name>
<accession>A0A2D0MWZ3</accession>
<dbReference type="InterPro" id="IPR041160">
    <property type="entry name" value="LD_cluster2"/>
</dbReference>
<sequence>MPQHRVQIPLAVHIFWQDAGNDNAKDLRKYANHLYDFLNRNTADPLDRYLEIPVFLLPNPPEHLDELQLEQCQYSLNIFLIDDAMVLDQGGIWGGFFEKLAEKVDSLGPYHKIYPVALTDSFVHFHPQLASLHAVRLYTEKTNRRNRFLYASVANFLSRLLYMASSGRIEADQNAPPLPIQLFISHAKLDGEVLAKRFKDHLVTIFDIGAFFDDIHMIPAWSFSDQIEQRIQKSVLLVIHTDSYSSREWCRREFLMAKKFNRPILVVNRFELGELRSFPYIGNVPHIHYNRNDIDEEGEYTYLLDYILIATLRETLRFKYNEIRMDVLAETFGVNVEKVIAYPPELVTLLHSGSKNNLRVVLYPDPPLGAEEMELLELLQPQTTFLTPALLALVSDEGKTMKYLENLKVGISLSNPILSPISEFQNRGIQDLMVDITKYLLVSGASLVYSGDLKYKEKNEKKSSFNYTELLIDLAATYQKQFNLPAGGRTLPKPLQAHPFFPGFDDVDIKTRASLKDLVDFVDVSIPQIPGLDEDQREEIRTFKTFYHKMVWAESLYLMRKEVEKEEAARVFLGGKWINFRGRMPGVLEEFLISMEQKQPIFLVGGYGGVTAGIAAALQGKDLDELTLPFYEREYPEYVQFLEEYNPMYPERAVDFPAILKWLHEKGRGGDDFGLNNGLTREENLILFHSRFAIEIVSLILKGLKKIKSV</sequence>
<evidence type="ECO:0000313" key="3">
    <source>
        <dbReference type="Proteomes" id="UP000223913"/>
    </source>
</evidence>
<dbReference type="AlphaFoldDB" id="A0A2D0MWZ3"/>
<gene>
    <name evidence="2" type="ORF">CRP01_40825</name>
</gene>
<evidence type="ECO:0000259" key="1">
    <source>
        <dbReference type="Pfam" id="PF13676"/>
    </source>
</evidence>
<dbReference type="EMBL" id="PDUD01000080">
    <property type="protein sequence ID" value="PHN00700.1"/>
    <property type="molecule type" value="Genomic_DNA"/>
</dbReference>
<dbReference type="InterPro" id="IPR000157">
    <property type="entry name" value="TIR_dom"/>
</dbReference>
<organism evidence="2 3">
    <name type="scientific">Flavilitoribacter nigricans (strain ATCC 23147 / DSM 23189 / NBRC 102662 / NCIMB 1420 / SS-2)</name>
    <name type="common">Lewinella nigricans</name>
    <dbReference type="NCBI Taxonomy" id="1122177"/>
    <lineage>
        <taxon>Bacteria</taxon>
        <taxon>Pseudomonadati</taxon>
        <taxon>Bacteroidota</taxon>
        <taxon>Saprospiria</taxon>
        <taxon>Saprospirales</taxon>
        <taxon>Lewinellaceae</taxon>
        <taxon>Flavilitoribacter</taxon>
    </lineage>
</organism>
<dbReference type="Pfam" id="PF13676">
    <property type="entry name" value="TIR_2"/>
    <property type="match status" value="1"/>
</dbReference>
<dbReference type="GO" id="GO:0007165">
    <property type="term" value="P:signal transduction"/>
    <property type="evidence" value="ECO:0007669"/>
    <property type="project" value="InterPro"/>
</dbReference>
<dbReference type="InterPro" id="IPR035897">
    <property type="entry name" value="Toll_tir_struct_dom_sf"/>
</dbReference>
<feature type="domain" description="TIR" evidence="1">
    <location>
        <begin position="183"/>
        <end position="290"/>
    </location>
</feature>
<evidence type="ECO:0000313" key="2">
    <source>
        <dbReference type="EMBL" id="PHN00700.1"/>
    </source>
</evidence>
<dbReference type="Pfam" id="PF18163">
    <property type="entry name" value="LD_cluster2"/>
    <property type="match status" value="1"/>
</dbReference>
<keyword evidence="3" id="KW-1185">Reference proteome</keyword>
<dbReference type="OrthoDB" id="104289at2"/>
<reference evidence="2 3" key="1">
    <citation type="submission" date="2017-10" db="EMBL/GenBank/DDBJ databases">
        <title>The draft genome sequence of Lewinella nigricans NBRC 102662.</title>
        <authorList>
            <person name="Wang K."/>
        </authorList>
    </citation>
    <scope>NUCLEOTIDE SEQUENCE [LARGE SCALE GENOMIC DNA]</scope>
    <source>
        <strain evidence="2 3">NBRC 102662</strain>
    </source>
</reference>
<dbReference type="SUPFAM" id="SSF52200">
    <property type="entry name" value="Toll/Interleukin receptor TIR domain"/>
    <property type="match status" value="1"/>
</dbReference>